<evidence type="ECO:0000313" key="1">
    <source>
        <dbReference type="EMBL" id="SFW75081.1"/>
    </source>
</evidence>
<dbReference type="AlphaFoldDB" id="A0A1K1RSM5"/>
<protein>
    <recommendedName>
        <fullName evidence="3">Transposase</fullName>
    </recommendedName>
</protein>
<evidence type="ECO:0000313" key="2">
    <source>
        <dbReference type="Proteomes" id="UP000183788"/>
    </source>
</evidence>
<organism evidence="1 2">
    <name type="scientific">Chitinophaga sancti</name>
    <dbReference type="NCBI Taxonomy" id="1004"/>
    <lineage>
        <taxon>Bacteria</taxon>
        <taxon>Pseudomonadati</taxon>
        <taxon>Bacteroidota</taxon>
        <taxon>Chitinophagia</taxon>
        <taxon>Chitinophagales</taxon>
        <taxon>Chitinophagaceae</taxon>
        <taxon>Chitinophaga</taxon>
    </lineage>
</organism>
<reference evidence="1 2" key="1">
    <citation type="submission" date="2016-11" db="EMBL/GenBank/DDBJ databases">
        <authorList>
            <person name="Jaros S."/>
            <person name="Januszkiewicz K."/>
            <person name="Wedrychowicz H."/>
        </authorList>
    </citation>
    <scope>NUCLEOTIDE SEQUENCE [LARGE SCALE GENOMIC DNA]</scope>
    <source>
        <strain evidence="1 2">DSM 784</strain>
    </source>
</reference>
<dbReference type="NCBIfam" id="NF047593">
    <property type="entry name" value="IS66_ISAeme5_TnpA"/>
    <property type="match status" value="1"/>
</dbReference>
<evidence type="ECO:0008006" key="3">
    <source>
        <dbReference type="Google" id="ProtNLM"/>
    </source>
</evidence>
<dbReference type="EMBL" id="FPIZ01000014">
    <property type="protein sequence ID" value="SFW75081.1"/>
    <property type="molecule type" value="Genomic_DNA"/>
</dbReference>
<gene>
    <name evidence="1" type="ORF">SAMN05661012_04188</name>
</gene>
<proteinExistence type="predicted"/>
<accession>A0A1K1RSM5</accession>
<dbReference type="Proteomes" id="UP000183788">
    <property type="component" value="Unassembled WGS sequence"/>
</dbReference>
<sequence>MKQEISKSTKEEYMFSLISEQINSGRSVKSFCDQHNIQSGNWFYWQKKYQRHKAASNGNDSSFTLLQITPDLITPHDNVANPYLFNQALKSVMRSLLTITSSSDLGETCNLRRLPK</sequence>
<name>A0A1K1RSM5_9BACT</name>
<dbReference type="RefSeq" id="WP_394363850.1">
    <property type="nucleotide sequence ID" value="NZ_CP140154.1"/>
</dbReference>